<name>A0A0F9UK28_9ZZZZ</name>
<organism evidence="1">
    <name type="scientific">marine sediment metagenome</name>
    <dbReference type="NCBI Taxonomy" id="412755"/>
    <lineage>
        <taxon>unclassified sequences</taxon>
        <taxon>metagenomes</taxon>
        <taxon>ecological metagenomes</taxon>
    </lineage>
</organism>
<protein>
    <submittedName>
        <fullName evidence="1">Uncharacterized protein</fullName>
    </submittedName>
</protein>
<dbReference type="AlphaFoldDB" id="A0A0F9UK28"/>
<sequence length="68" mass="7378">MAEQVTIKGQKYTIIQHHTWGILPALDKDMTARNLSDSLGMVKAGGGKVLFHVHVGNSGNYSKVTRLG</sequence>
<comment type="caution">
    <text evidence="1">The sequence shown here is derived from an EMBL/GenBank/DDBJ whole genome shotgun (WGS) entry which is preliminary data.</text>
</comment>
<dbReference type="EMBL" id="LAZR01000653">
    <property type="protein sequence ID" value="KKN61571.1"/>
    <property type="molecule type" value="Genomic_DNA"/>
</dbReference>
<accession>A0A0F9UK28</accession>
<proteinExistence type="predicted"/>
<evidence type="ECO:0000313" key="1">
    <source>
        <dbReference type="EMBL" id="KKN61571.1"/>
    </source>
</evidence>
<reference evidence="1" key="1">
    <citation type="journal article" date="2015" name="Nature">
        <title>Complex archaea that bridge the gap between prokaryotes and eukaryotes.</title>
        <authorList>
            <person name="Spang A."/>
            <person name="Saw J.H."/>
            <person name="Jorgensen S.L."/>
            <person name="Zaremba-Niedzwiedzka K."/>
            <person name="Martijn J."/>
            <person name="Lind A.E."/>
            <person name="van Eijk R."/>
            <person name="Schleper C."/>
            <person name="Guy L."/>
            <person name="Ettema T.J."/>
        </authorList>
    </citation>
    <scope>NUCLEOTIDE SEQUENCE</scope>
</reference>
<gene>
    <name evidence="1" type="ORF">LCGC14_0520240</name>
</gene>